<feature type="transmembrane region" description="Helical" evidence="2">
    <location>
        <begin position="7"/>
        <end position="31"/>
    </location>
</feature>
<feature type="region of interest" description="Disordered" evidence="1">
    <location>
        <begin position="134"/>
        <end position="199"/>
    </location>
</feature>
<keyword evidence="2" id="KW-1133">Transmembrane helix</keyword>
<feature type="transmembrane region" description="Helical" evidence="2">
    <location>
        <begin position="104"/>
        <end position="124"/>
    </location>
</feature>
<organism evidence="3 4">
    <name type="scientific">Pandoraea terrae</name>
    <dbReference type="NCBI Taxonomy" id="1537710"/>
    <lineage>
        <taxon>Bacteria</taxon>
        <taxon>Pseudomonadati</taxon>
        <taxon>Pseudomonadota</taxon>
        <taxon>Betaproteobacteria</taxon>
        <taxon>Burkholderiales</taxon>
        <taxon>Burkholderiaceae</taxon>
        <taxon>Pandoraea</taxon>
    </lineage>
</organism>
<dbReference type="AlphaFoldDB" id="A0A5E4WMR0"/>
<evidence type="ECO:0008006" key="5">
    <source>
        <dbReference type="Google" id="ProtNLM"/>
    </source>
</evidence>
<dbReference type="OrthoDB" id="9130055at2"/>
<reference evidence="3 4" key="1">
    <citation type="submission" date="2019-08" db="EMBL/GenBank/DDBJ databases">
        <authorList>
            <person name="Peeters C."/>
        </authorList>
    </citation>
    <scope>NUCLEOTIDE SEQUENCE [LARGE SCALE GENOMIC DNA]</scope>
    <source>
        <strain evidence="3 4">LMG 30175</strain>
    </source>
</reference>
<keyword evidence="2" id="KW-0812">Transmembrane</keyword>
<gene>
    <name evidence="3" type="ORF">PTE30175_03314</name>
</gene>
<evidence type="ECO:0000313" key="4">
    <source>
        <dbReference type="Proteomes" id="UP000414233"/>
    </source>
</evidence>
<feature type="transmembrane region" description="Helical" evidence="2">
    <location>
        <begin position="71"/>
        <end position="98"/>
    </location>
</feature>
<dbReference type="Proteomes" id="UP000414233">
    <property type="component" value="Unassembled WGS sequence"/>
</dbReference>
<feature type="compositionally biased region" description="Basic and acidic residues" evidence="1">
    <location>
        <begin position="134"/>
        <end position="146"/>
    </location>
</feature>
<feature type="compositionally biased region" description="Polar residues" evidence="1">
    <location>
        <begin position="183"/>
        <end position="199"/>
    </location>
</feature>
<accession>A0A5E4WMR0</accession>
<dbReference type="EMBL" id="CABPRZ010000014">
    <property type="protein sequence ID" value="VVE26142.1"/>
    <property type="molecule type" value="Genomic_DNA"/>
</dbReference>
<sequence length="199" mass="20743">MKAVLRTVLFLDAVLNLALGALLIASFWSALYDALQVPVPAPVLYGQLLGVALAGLAWLQFRATVNGQLTVAVASVTGHVSWISGVFILVWTIALRAVPLNGTLFVPLGGAILVIVGGVLVKLSGSVRVKERIRAASREEERERTRGGVGGSPSPDPLRTEPRVTPPLAPTVTGGVSAAPSDPESTSSVSQDARQNPHS</sequence>
<protein>
    <recommendedName>
        <fullName evidence="5">Transmembrane protein</fullName>
    </recommendedName>
</protein>
<name>A0A5E4WMR0_9BURK</name>
<keyword evidence="2" id="KW-0472">Membrane</keyword>
<dbReference type="RefSeq" id="WP_150698157.1">
    <property type="nucleotide sequence ID" value="NZ_CABPRZ010000014.1"/>
</dbReference>
<feature type="transmembrane region" description="Helical" evidence="2">
    <location>
        <begin position="43"/>
        <end position="59"/>
    </location>
</feature>
<proteinExistence type="predicted"/>
<evidence type="ECO:0000313" key="3">
    <source>
        <dbReference type="EMBL" id="VVE26142.1"/>
    </source>
</evidence>
<evidence type="ECO:0000256" key="2">
    <source>
        <dbReference type="SAM" id="Phobius"/>
    </source>
</evidence>
<evidence type="ECO:0000256" key="1">
    <source>
        <dbReference type="SAM" id="MobiDB-lite"/>
    </source>
</evidence>
<keyword evidence="4" id="KW-1185">Reference proteome</keyword>